<evidence type="ECO:0000256" key="1">
    <source>
        <dbReference type="SAM" id="MobiDB-lite"/>
    </source>
</evidence>
<reference evidence="2" key="1">
    <citation type="submission" date="2023-03" db="UniProtKB">
        <authorList>
            <consortium name="EnsemblPlants"/>
        </authorList>
    </citation>
    <scope>IDENTIFICATION</scope>
</reference>
<name>A0A9I9CC84_CUCME</name>
<organism evidence="2">
    <name type="scientific">Cucumis melo</name>
    <name type="common">Muskmelon</name>
    <dbReference type="NCBI Taxonomy" id="3656"/>
    <lineage>
        <taxon>Eukaryota</taxon>
        <taxon>Viridiplantae</taxon>
        <taxon>Streptophyta</taxon>
        <taxon>Embryophyta</taxon>
        <taxon>Tracheophyta</taxon>
        <taxon>Spermatophyta</taxon>
        <taxon>Magnoliopsida</taxon>
        <taxon>eudicotyledons</taxon>
        <taxon>Gunneridae</taxon>
        <taxon>Pentapetalae</taxon>
        <taxon>rosids</taxon>
        <taxon>fabids</taxon>
        <taxon>Cucurbitales</taxon>
        <taxon>Cucurbitaceae</taxon>
        <taxon>Benincaseae</taxon>
        <taxon>Cucumis</taxon>
    </lineage>
</organism>
<proteinExistence type="predicted"/>
<dbReference type="AlphaFoldDB" id="A0A9I9CC84"/>
<accession>A0A9I9CC84</accession>
<protein>
    <submittedName>
        <fullName evidence="2">Uncharacterized protein</fullName>
    </submittedName>
</protein>
<feature type="compositionally biased region" description="Polar residues" evidence="1">
    <location>
        <begin position="34"/>
        <end position="53"/>
    </location>
</feature>
<feature type="region of interest" description="Disordered" evidence="1">
    <location>
        <begin position="27"/>
        <end position="53"/>
    </location>
</feature>
<sequence length="53" mass="5781">MGIVESTKIDKIGVHRFDHSLHIKPLQEIEMTEPTPTASDSCPSSAEQSARCA</sequence>
<dbReference type="EnsemblPlants" id="MELO3C000456.2.1">
    <property type="protein sequence ID" value="MELO3C000456.2.1"/>
    <property type="gene ID" value="MELO3C000456.2"/>
</dbReference>
<evidence type="ECO:0000313" key="2">
    <source>
        <dbReference type="EnsemblPlants" id="MELO3C000456.2.1"/>
    </source>
</evidence>
<dbReference type="Gramene" id="MELO3C000456.2.1">
    <property type="protein sequence ID" value="MELO3C000456.2.1"/>
    <property type="gene ID" value="MELO3C000456.2"/>
</dbReference>